<evidence type="ECO:0000259" key="5">
    <source>
        <dbReference type="Pfam" id="PF01420"/>
    </source>
</evidence>
<dbReference type="PANTHER" id="PTHR30408">
    <property type="entry name" value="TYPE-1 RESTRICTION ENZYME ECOKI SPECIFICITY PROTEIN"/>
    <property type="match status" value="1"/>
</dbReference>
<dbReference type="GO" id="GO:0009307">
    <property type="term" value="P:DNA restriction-modification system"/>
    <property type="evidence" value="ECO:0007669"/>
    <property type="project" value="UniProtKB-KW"/>
</dbReference>
<feature type="domain" description="Type I restriction modification DNA specificity" evidence="5">
    <location>
        <begin position="18"/>
        <end position="197"/>
    </location>
</feature>
<dbReference type="Gene3D" id="3.90.220.20">
    <property type="entry name" value="DNA methylase specificity domains"/>
    <property type="match status" value="2"/>
</dbReference>
<evidence type="ECO:0000313" key="7">
    <source>
        <dbReference type="Proteomes" id="UP000321893"/>
    </source>
</evidence>
<evidence type="ECO:0000313" key="6">
    <source>
        <dbReference type="EMBL" id="GEL29308.1"/>
    </source>
</evidence>
<organism evidence="6 7">
    <name type="scientific">Lentilactobacillus kefiri</name>
    <name type="common">Lactobacillus kefiri</name>
    <dbReference type="NCBI Taxonomy" id="33962"/>
    <lineage>
        <taxon>Bacteria</taxon>
        <taxon>Bacillati</taxon>
        <taxon>Bacillota</taxon>
        <taxon>Bacilli</taxon>
        <taxon>Lactobacillales</taxon>
        <taxon>Lactobacillaceae</taxon>
        <taxon>Lentilactobacillus</taxon>
    </lineage>
</organism>
<evidence type="ECO:0000256" key="4">
    <source>
        <dbReference type="SAM" id="Coils"/>
    </source>
</evidence>
<dbReference type="Gene3D" id="1.10.287.1120">
    <property type="entry name" value="Bipartite methylase S protein"/>
    <property type="match status" value="1"/>
</dbReference>
<keyword evidence="4" id="KW-0175">Coiled coil</keyword>
<evidence type="ECO:0000256" key="3">
    <source>
        <dbReference type="ARBA" id="ARBA00023125"/>
    </source>
</evidence>
<feature type="coiled-coil region" evidence="4">
    <location>
        <begin position="384"/>
        <end position="411"/>
    </location>
</feature>
<evidence type="ECO:0000256" key="1">
    <source>
        <dbReference type="ARBA" id="ARBA00010923"/>
    </source>
</evidence>
<evidence type="ECO:0000256" key="2">
    <source>
        <dbReference type="ARBA" id="ARBA00022747"/>
    </source>
</evidence>
<dbReference type="OrthoDB" id="9795776at2"/>
<dbReference type="AlphaFoldDB" id="A0A511E1K9"/>
<protein>
    <recommendedName>
        <fullName evidence="5">Type I restriction modification DNA specificity domain-containing protein</fullName>
    </recommendedName>
</protein>
<keyword evidence="3" id="KW-0238">DNA-binding</keyword>
<proteinExistence type="inferred from homology"/>
<dbReference type="Pfam" id="PF01420">
    <property type="entry name" value="Methylase_S"/>
    <property type="match status" value="1"/>
</dbReference>
<dbReference type="CDD" id="cd16961">
    <property type="entry name" value="RMtype1_S_TRD-CR_like"/>
    <property type="match status" value="1"/>
</dbReference>
<dbReference type="PANTHER" id="PTHR30408:SF12">
    <property type="entry name" value="TYPE I RESTRICTION ENZYME MJAVIII SPECIFICITY SUBUNIT"/>
    <property type="match status" value="1"/>
</dbReference>
<accession>A0A511E1K9</accession>
<dbReference type="InterPro" id="IPR044946">
    <property type="entry name" value="Restrct_endonuc_typeI_TRD_sf"/>
</dbReference>
<reference evidence="6" key="1">
    <citation type="submission" date="2019-07" db="EMBL/GenBank/DDBJ databases">
        <title>Whole genome shotgun sequence of Lactobacillus kefiri NBRC 15888.</title>
        <authorList>
            <person name="Hosoyama A."/>
            <person name="Uohara A."/>
            <person name="Ohji S."/>
            <person name="Ichikawa N."/>
        </authorList>
    </citation>
    <scope>NUCLEOTIDE SEQUENCE [LARGE SCALE GENOMIC DNA]</scope>
    <source>
        <strain evidence="6">NBRC 15888</strain>
    </source>
</reference>
<gene>
    <name evidence="6" type="ORF">LKE01_21280</name>
</gene>
<comment type="caution">
    <text evidence="6">The sequence shown here is derived from an EMBL/GenBank/DDBJ whole genome shotgun (WGS) entry which is preliminary data.</text>
</comment>
<comment type="similarity">
    <text evidence="1">Belongs to the type-I restriction system S methylase family.</text>
</comment>
<name>A0A511E1K9_LENKE</name>
<keyword evidence="2" id="KW-0680">Restriction system</keyword>
<dbReference type="InterPro" id="IPR000055">
    <property type="entry name" value="Restrct_endonuc_typeI_TRD"/>
</dbReference>
<keyword evidence="7" id="KW-1185">Reference proteome</keyword>
<dbReference type="Proteomes" id="UP000321893">
    <property type="component" value="Unassembled WGS sequence"/>
</dbReference>
<sequence>MKDNQAKYPQLRFKGFTDPWEQCKLNEITNHRGGTAIEKYFEKDGQYKVISIGSYGLDGKYVDQHIRAISNKVTDGRVVHAGELTMVLNDKTANGTIIGRSLLIEQDNKYVINQRTEIIAPKENFDSEFAFTILNGSFREKVKRIIQGGTQIYVNYPAVADLSLELPNIEEQQKIGAFFQELDATITLHQRKLAKLKELKQGYLQKLFPKNGSKFPQLRFAGFADAWEQRKLGEIAIRVRGNDGRMNLPTLTISAGNGWMDQRDRFSQNIAGKEQKNYTLLRQGELSYNHGNSKLAQFGAVFELESYNEALVPRVYHSFSVTAGAQPKFIEQMFATHRPDRELRKLVSSGARMDGLLNINYDDFMGIKVWLPSVAEQQAIAGLLVKLDNTIALHQRKLEKLQELKKGYLQKMFC</sequence>
<dbReference type="RefSeq" id="WP_146979235.1">
    <property type="nucleotide sequence ID" value="NZ_BJVK01000045.1"/>
</dbReference>
<dbReference type="GO" id="GO:0003677">
    <property type="term" value="F:DNA binding"/>
    <property type="evidence" value="ECO:0007669"/>
    <property type="project" value="UniProtKB-KW"/>
</dbReference>
<dbReference type="InterPro" id="IPR052021">
    <property type="entry name" value="Type-I_RS_S_subunit"/>
</dbReference>
<dbReference type="SUPFAM" id="SSF116734">
    <property type="entry name" value="DNA methylase specificity domain"/>
    <property type="match status" value="2"/>
</dbReference>
<dbReference type="EMBL" id="BJVK01000045">
    <property type="protein sequence ID" value="GEL29308.1"/>
    <property type="molecule type" value="Genomic_DNA"/>
</dbReference>